<dbReference type="Pfam" id="PF12801">
    <property type="entry name" value="Fer4_5"/>
    <property type="match status" value="2"/>
</dbReference>
<dbReference type="GO" id="GO:0046872">
    <property type="term" value="F:metal ion binding"/>
    <property type="evidence" value="ECO:0007669"/>
    <property type="project" value="UniProtKB-KW"/>
</dbReference>
<feature type="domain" description="4Fe-4S ferredoxin-type" evidence="9">
    <location>
        <begin position="204"/>
        <end position="234"/>
    </location>
</feature>
<evidence type="ECO:0000313" key="11">
    <source>
        <dbReference type="Proteomes" id="UP000000422"/>
    </source>
</evidence>
<keyword evidence="6" id="KW-0408">Iron</keyword>
<dbReference type="PROSITE" id="PS00198">
    <property type="entry name" value="4FE4S_FER_1"/>
    <property type="match status" value="1"/>
</dbReference>
<dbReference type="RefSeq" id="WP_011139049.1">
    <property type="nucleotide sequence ID" value="NC_005090.1"/>
</dbReference>
<sequence>MKFLKHYRFLLLRRTIQLGLLFLYFMANYAGWKLLSGNLSASEVLGVIPLSDPLAILQLFLAGGALGANALLGAFIIAAFYALFAGRAFCAYVCPMNLITDSANYLRRLLGIDTLQRRLLLRRHARYWVLGMALLLSLVLGLPAFEFISPIGILHRGIIFGMGMGGAAILIVFLFDLLAVKNGFCGHLCPLGAFYSLIGRYSLLKVRYQKESCTLCMKCKEVCPEKQVLDLIGKQSGYVLSGECLNCGRCIEVCEGNSLGFSIRSLIEFKKDEKHENIKA</sequence>
<keyword evidence="4" id="KW-0677">Repeat</keyword>
<evidence type="ECO:0000256" key="4">
    <source>
        <dbReference type="ARBA" id="ARBA00022737"/>
    </source>
</evidence>
<dbReference type="NCBIfam" id="TIGR02163">
    <property type="entry name" value="napH"/>
    <property type="match status" value="1"/>
</dbReference>
<dbReference type="NCBIfam" id="NF007013">
    <property type="entry name" value="PRK09477.1"/>
    <property type="match status" value="1"/>
</dbReference>
<keyword evidence="7" id="KW-0411">Iron-sulfur</keyword>
<keyword evidence="1" id="KW-0813">Transport</keyword>
<evidence type="ECO:0000256" key="7">
    <source>
        <dbReference type="ARBA" id="ARBA00023014"/>
    </source>
</evidence>
<dbReference type="GO" id="GO:0005886">
    <property type="term" value="C:plasma membrane"/>
    <property type="evidence" value="ECO:0007669"/>
    <property type="project" value="TreeGrafter"/>
</dbReference>
<feature type="transmembrane region" description="Helical" evidence="8">
    <location>
        <begin position="157"/>
        <end position="178"/>
    </location>
</feature>
<gene>
    <name evidence="10" type="primary">NAPH</name>
    <name evidence="10" type="ordered locus">WS1176</name>
</gene>
<feature type="transmembrane region" description="Helical" evidence="8">
    <location>
        <begin position="127"/>
        <end position="145"/>
    </location>
</feature>
<dbReference type="Pfam" id="PF13237">
    <property type="entry name" value="Fer4_10"/>
    <property type="match status" value="1"/>
</dbReference>
<dbReference type="STRING" id="273121.WS1176"/>
<organism evidence="11">
    <name type="scientific">Wolinella succinogenes (strain ATCC 29543 / DSM 1740 / CCUG 13145 / JCM 31913 / LMG 7466 / NCTC 11488 / FDC 602W)</name>
    <name type="common">Vibrio succinogenes</name>
    <dbReference type="NCBI Taxonomy" id="273121"/>
    <lineage>
        <taxon>Bacteria</taxon>
        <taxon>Pseudomonadati</taxon>
        <taxon>Campylobacterota</taxon>
        <taxon>Epsilonproteobacteria</taxon>
        <taxon>Campylobacterales</taxon>
        <taxon>Helicobacteraceae</taxon>
        <taxon>Wolinella</taxon>
    </lineage>
</organism>
<dbReference type="EMBL" id="BX571660">
    <property type="protein sequence ID" value="CAE10261.1"/>
    <property type="molecule type" value="Genomic_DNA"/>
</dbReference>
<dbReference type="InterPro" id="IPR051684">
    <property type="entry name" value="Electron_Trans/Redox"/>
</dbReference>
<feature type="domain" description="4Fe-4S ferredoxin-type" evidence="9">
    <location>
        <begin position="235"/>
        <end position="264"/>
    </location>
</feature>
<dbReference type="Gene3D" id="3.30.70.20">
    <property type="match status" value="1"/>
</dbReference>
<evidence type="ECO:0000256" key="1">
    <source>
        <dbReference type="ARBA" id="ARBA00022448"/>
    </source>
</evidence>
<evidence type="ECO:0000313" key="10">
    <source>
        <dbReference type="EMBL" id="CAE10261.1"/>
    </source>
</evidence>
<dbReference type="eggNOG" id="COG0348">
    <property type="taxonomic scope" value="Bacteria"/>
</dbReference>
<keyword evidence="8" id="KW-0472">Membrane</keyword>
<protein>
    <submittedName>
        <fullName evidence="10">PUTATIVE FERREDOXIN</fullName>
    </submittedName>
</protein>
<accession>Q79HQ2</accession>
<dbReference type="AlphaFoldDB" id="Q79HQ2"/>
<dbReference type="InterPro" id="IPR017896">
    <property type="entry name" value="4Fe4S_Fe-S-bd"/>
</dbReference>
<name>Q79HQ2_WOLSU</name>
<dbReference type="GO" id="GO:0051539">
    <property type="term" value="F:4 iron, 4 sulfur cluster binding"/>
    <property type="evidence" value="ECO:0007669"/>
    <property type="project" value="UniProtKB-KW"/>
</dbReference>
<dbReference type="PANTHER" id="PTHR30176">
    <property type="entry name" value="FERREDOXIN-TYPE PROTEIN NAPH"/>
    <property type="match status" value="1"/>
</dbReference>
<reference evidence="10 11" key="1">
    <citation type="journal article" date="2003" name="Proc. Natl. Acad. Sci. U.S.A.">
        <title>Complete genome sequence and analysis of Wolinella succinogenes.</title>
        <authorList>
            <person name="Baar C."/>
            <person name="Eppinger M."/>
            <person name="Raddatz G."/>
            <person name="Simon JM."/>
            <person name="Lanz C."/>
            <person name="Klimmek O."/>
            <person name="Nandakumar R."/>
            <person name="Gross R."/>
            <person name="Rosinus A."/>
            <person name="Keller H."/>
            <person name="Jagtap P."/>
            <person name="Linke B."/>
            <person name="Meyer F."/>
            <person name="Lederer H."/>
            <person name="Schuster S.C."/>
        </authorList>
    </citation>
    <scope>NUCLEOTIDE SEQUENCE [LARGE SCALE GENOMIC DNA]</scope>
    <source>
        <strain evidence="11">ATCC 29543 / DSM 1740 / CCUG 13145 / JCM 31913 / LMG 7466 / NCTC 11488 / FDC 602W</strain>
    </source>
</reference>
<evidence type="ECO:0000256" key="3">
    <source>
        <dbReference type="ARBA" id="ARBA00022723"/>
    </source>
</evidence>
<evidence type="ECO:0000256" key="2">
    <source>
        <dbReference type="ARBA" id="ARBA00022485"/>
    </source>
</evidence>
<keyword evidence="2" id="KW-0004">4Fe-4S</keyword>
<dbReference type="Proteomes" id="UP000000422">
    <property type="component" value="Chromosome"/>
</dbReference>
<keyword evidence="8" id="KW-1133">Transmembrane helix</keyword>
<evidence type="ECO:0000256" key="6">
    <source>
        <dbReference type="ARBA" id="ARBA00023004"/>
    </source>
</evidence>
<keyword evidence="3" id="KW-0479">Metal-binding</keyword>
<dbReference type="HOGENOM" id="CLU_066585_1_0_7"/>
<feature type="transmembrane region" description="Helical" evidence="8">
    <location>
        <begin position="12"/>
        <end position="35"/>
    </location>
</feature>
<dbReference type="SUPFAM" id="SSF54862">
    <property type="entry name" value="4Fe-4S ferredoxins"/>
    <property type="match status" value="1"/>
</dbReference>
<evidence type="ECO:0000259" key="9">
    <source>
        <dbReference type="PROSITE" id="PS51379"/>
    </source>
</evidence>
<evidence type="ECO:0000256" key="5">
    <source>
        <dbReference type="ARBA" id="ARBA00022982"/>
    </source>
</evidence>
<dbReference type="InterPro" id="IPR011886">
    <property type="entry name" value="NapH_MauN"/>
</dbReference>
<dbReference type="InterPro" id="IPR017900">
    <property type="entry name" value="4Fe4S_Fe_S_CS"/>
</dbReference>
<dbReference type="PROSITE" id="PS51379">
    <property type="entry name" value="4FE4S_FER_2"/>
    <property type="match status" value="2"/>
</dbReference>
<keyword evidence="11" id="KW-1185">Reference proteome</keyword>
<keyword evidence="8" id="KW-0812">Transmembrane</keyword>
<proteinExistence type="predicted"/>
<feature type="transmembrane region" description="Helical" evidence="8">
    <location>
        <begin position="55"/>
        <end position="83"/>
    </location>
</feature>
<keyword evidence="5" id="KW-0249">Electron transport</keyword>
<dbReference type="KEGG" id="wsu:WS1176"/>
<dbReference type="PANTHER" id="PTHR30176:SF3">
    <property type="entry name" value="FERREDOXIN-TYPE PROTEIN NAPH"/>
    <property type="match status" value="1"/>
</dbReference>
<evidence type="ECO:0000256" key="8">
    <source>
        <dbReference type="SAM" id="Phobius"/>
    </source>
</evidence>